<dbReference type="InterPro" id="IPR001650">
    <property type="entry name" value="Helicase_C-like"/>
</dbReference>
<keyword evidence="12" id="KW-1185">Reference proteome</keyword>
<dbReference type="InterPro" id="IPR027417">
    <property type="entry name" value="P-loop_NTPase"/>
</dbReference>
<proteinExistence type="inferred from homology"/>
<dbReference type="SMART" id="SM00490">
    <property type="entry name" value="HELICc"/>
    <property type="match status" value="1"/>
</dbReference>
<evidence type="ECO:0000256" key="4">
    <source>
        <dbReference type="ARBA" id="ARBA00022806"/>
    </source>
</evidence>
<dbReference type="GO" id="GO:0009378">
    <property type="term" value="F:four-way junction helicase activity"/>
    <property type="evidence" value="ECO:0007669"/>
    <property type="project" value="TreeGrafter"/>
</dbReference>
<evidence type="ECO:0000313" key="11">
    <source>
        <dbReference type="EMBL" id="EFJ41773.1"/>
    </source>
</evidence>
<dbReference type="GeneID" id="9620642"/>
<evidence type="ECO:0000256" key="5">
    <source>
        <dbReference type="ARBA" id="ARBA00022840"/>
    </source>
</evidence>
<feature type="compositionally biased region" description="Basic and acidic residues" evidence="8">
    <location>
        <begin position="1568"/>
        <end position="1579"/>
    </location>
</feature>
<evidence type="ECO:0000256" key="8">
    <source>
        <dbReference type="SAM" id="MobiDB-lite"/>
    </source>
</evidence>
<dbReference type="STRING" id="3068.D8UEP9"/>
<dbReference type="KEGG" id="vcn:VOLCADRAFT_98196"/>
<dbReference type="OrthoDB" id="10261556at2759"/>
<dbReference type="InterPro" id="IPR004589">
    <property type="entry name" value="DNA_helicase_ATP-dep_RecQ"/>
</dbReference>
<feature type="region of interest" description="Disordered" evidence="8">
    <location>
        <begin position="1820"/>
        <end position="1852"/>
    </location>
</feature>
<feature type="region of interest" description="Disordered" evidence="8">
    <location>
        <begin position="974"/>
        <end position="1108"/>
    </location>
</feature>
<dbReference type="NCBIfam" id="TIGR00614">
    <property type="entry name" value="recQ_fam"/>
    <property type="match status" value="1"/>
</dbReference>
<dbReference type="PROSITE" id="PS51192">
    <property type="entry name" value="HELICASE_ATP_BIND_1"/>
    <property type="match status" value="1"/>
</dbReference>
<keyword evidence="4" id="KW-0347">Helicase</keyword>
<evidence type="ECO:0000256" key="1">
    <source>
        <dbReference type="ARBA" id="ARBA00005446"/>
    </source>
</evidence>
<dbReference type="RefSeq" id="XP_002957119.1">
    <property type="nucleotide sequence ID" value="XM_002957073.1"/>
</dbReference>
<dbReference type="SMART" id="SM00487">
    <property type="entry name" value="DEXDc"/>
    <property type="match status" value="1"/>
</dbReference>
<reference evidence="11 12" key="1">
    <citation type="journal article" date="2010" name="Science">
        <title>Genomic analysis of organismal complexity in the multicellular green alga Volvox carteri.</title>
        <authorList>
            <person name="Prochnik S.E."/>
            <person name="Umen J."/>
            <person name="Nedelcu A.M."/>
            <person name="Hallmann A."/>
            <person name="Miller S.M."/>
            <person name="Nishii I."/>
            <person name="Ferris P."/>
            <person name="Kuo A."/>
            <person name="Mitros T."/>
            <person name="Fritz-Laylin L.K."/>
            <person name="Hellsten U."/>
            <person name="Chapman J."/>
            <person name="Simakov O."/>
            <person name="Rensing S.A."/>
            <person name="Terry A."/>
            <person name="Pangilinan J."/>
            <person name="Kapitonov V."/>
            <person name="Jurka J."/>
            <person name="Salamov A."/>
            <person name="Shapiro H."/>
            <person name="Schmutz J."/>
            <person name="Grimwood J."/>
            <person name="Lindquist E."/>
            <person name="Lucas S."/>
            <person name="Grigoriev I.V."/>
            <person name="Schmitt R."/>
            <person name="Kirk D."/>
            <person name="Rokhsar D.S."/>
        </authorList>
    </citation>
    <scope>NUCLEOTIDE SEQUENCE [LARGE SCALE GENOMIC DNA]</scope>
    <source>
        <strain evidence="12">f. Nagariensis / Eve</strain>
    </source>
</reference>
<evidence type="ECO:0000259" key="10">
    <source>
        <dbReference type="PROSITE" id="PS51194"/>
    </source>
</evidence>
<keyword evidence="2" id="KW-0547">Nucleotide-binding</keyword>
<feature type="region of interest" description="Disordered" evidence="8">
    <location>
        <begin position="1561"/>
        <end position="1588"/>
    </location>
</feature>
<sequence>MTMQRRQRLAECWAKICVSGDEQKQKRLQEFPGPADTPAASPPRTHFHRTNHTSPIQTSPDAIPCARTFSSAFSPESPSRRAARPLVARALRRAHAGTAAAAAANASPPLPAVQRQGSPGGRSAALEGGSADGAAAAAAAGGSIFDVAFDKENRRFATGDATGTGKEVGEVAAAAAPIPAMPSYGTPARPPRVPRRDGAGGGGGGGAVTPERGLPPGGCTAGPAWAAMDGGGGGDEDELDEVPPTPLSQIRRSGPGGGGGAAGGGRCSGGRRLASGGGGGGLFSPPRSGGGGGGCDGGSAVKETPPESIRRRSRLFESPGGGGGGARVPLSPVPCRLDASGVGGGSGLFSGCGGGGGLFGNVATNGGGDGGAACPPRCGVAPSPGRALARQLMQRRPAGVTAAAAAAAPLPPAVVARNPFSRVARMKTAAQREGEAAAAAMAAVAAMQAEQAAAEAPTGAAGPPAPPAGPKRRTRSHAAKGFPVAAVAAVATTADGAAAAAAAAEAAAASSTPMRLLRRAQEERQQRQEPAAGPDGGGGGAPPGSPFSPILPVRRRPLLTAGVENGGEGDADFNAFFAARAAEAAAAAAAVVPSAAIAAWRRDDGDADDVAIRRLAEGYDALAADADAALALGGGGGVAAAGPGTAAAAGRGGRQASLYGDAQAEMRRLIVEQASEAVDMDKLALLGPRGAAAAGFRSPGAAAAAATTDAVGGAGGVCRDGRFRHEPPAHPAAALTAAAGPAAGAAADGDVSGVAGCDDDDEDVDVAEALLPIAVRDEIRRRRRELRCQRQAAEAPSQPLLAEVPLQPPLAEAPSQLATAASAEAMAAEAAAPLPPAAATVALRSVDRRQALRRQLLGPTPMLPSAAEVAEAERAAAVGGVRAGASIRNLGADVDGSAEAAAAAPAAAAANDGVDGTDHHGATRAGRCSGADEAVAGGGAVVAPSRHTTATASGADGAYTAAAPVAAAAAVTASQKSGAGGDGQARRSGGGGAGGVDAVPPRKPAAGRGRGRSGPGGRGSGGAANGAAAARRRSTPRRKVALALDPSEEDEAEDPEVAVQVPSRRRRKATPSGINTDGGGGGGAEELVKPPRRTTRRNTGPLQASQTRRRRVINGKVVITGGRVPHAAGQGADFLEGFGQGSRCFKCGVRGKRGGGGELDQLVPGIPSPDQIVTDPRVVSDDQLAAMLRAVWGHSGFRGRQLELVRAVLEGTSMLAVLPTGAGKSLTYQLPAILLPGVTLVVSPLLALMDDQLANLPRVLQGRGASLSGGQTREQVDAALSAATRGSVKLLYVAPEKLLTPWLLAALRRLRISLIAVDEAHCVSEWGHSFRPAYLRLGHVLRRVLQPRCVLGLTATATTPTAGEVAAVLGLAPEAVMREPPLRQNLRLKVLHMQPGASESGASRTALLQLLRSQELAAVQSVLVYVAMQWQADEVAGWLQSTHGISASSYHAGRPLPDRNAVATSFRTGRTRVVVATVAFGMGVDHPSIGAVVHLQMPRSLEDYVQQAGRAGRDGREARCYLFLDDQDYQRYRSLVYSGCTELSAVEAFLTRVFAPQPLLPPSPPELPYKHHNDPDHHHNGGGSTSSFGVLQLSTTASELDIGEEALRQLSQLAALGQVHFEPVQKLKALSWQLIRRPAPPPGAAAGKSDGGWAAAGVSALAAQIHARLEAQTAAAAARLDMVWGLMAGAFLQGLFQFGFFLAHDVVQSSNLVLEVEAFLTGAKARAAAMSMSLTPVAVARILHGLAGPAFPTDSWRKAHEWGRFKAVDFPYVRAVAAMVLARRAAAAAAAAGVPGGGVPSGSGRTRTMPGLLTAAAAAAAGGGNLASRKRRLEGGEADEDEGDGELEEDGV</sequence>
<dbReference type="EMBL" id="GL378390">
    <property type="protein sequence ID" value="EFJ41773.1"/>
    <property type="molecule type" value="Genomic_DNA"/>
</dbReference>
<feature type="domain" description="Helicase C-terminal" evidence="10">
    <location>
        <begin position="1411"/>
        <end position="1554"/>
    </location>
</feature>
<dbReference type="GO" id="GO:0000724">
    <property type="term" value="P:double-strand break repair via homologous recombination"/>
    <property type="evidence" value="ECO:0007669"/>
    <property type="project" value="TreeGrafter"/>
</dbReference>
<evidence type="ECO:0000256" key="7">
    <source>
        <dbReference type="ARBA" id="ARBA00034808"/>
    </source>
</evidence>
<feature type="compositionally biased region" description="Low complexity" evidence="8">
    <location>
        <begin position="996"/>
        <end position="1007"/>
    </location>
</feature>
<evidence type="ECO:0000256" key="2">
    <source>
        <dbReference type="ARBA" id="ARBA00022741"/>
    </source>
</evidence>
<feature type="compositionally biased region" description="Acidic residues" evidence="8">
    <location>
        <begin position="1046"/>
        <end position="1056"/>
    </location>
</feature>
<dbReference type="PANTHER" id="PTHR13710:SF156">
    <property type="entry name" value="ATP-DEPENDENT DNA HELICASE Q-LIKE 4B"/>
    <property type="match status" value="1"/>
</dbReference>
<feature type="domain" description="Helicase ATP-binding" evidence="9">
    <location>
        <begin position="1205"/>
        <end position="1375"/>
    </location>
</feature>
<name>D8UEP9_VOLCA</name>
<comment type="catalytic activity">
    <reaction evidence="6">
        <text>Couples ATP hydrolysis with the unwinding of duplex DNA by translocating in the 3'-5' direction.</text>
        <dbReference type="EC" id="5.6.2.4"/>
    </reaction>
</comment>
<dbReference type="Pfam" id="PF00270">
    <property type="entry name" value="DEAD"/>
    <property type="match status" value="1"/>
</dbReference>
<dbReference type="InterPro" id="IPR014001">
    <property type="entry name" value="Helicase_ATP-bd"/>
</dbReference>
<gene>
    <name evidence="11" type="ORF">VOLCADRAFT_98196</name>
</gene>
<evidence type="ECO:0000313" key="12">
    <source>
        <dbReference type="Proteomes" id="UP000001058"/>
    </source>
</evidence>
<feature type="compositionally biased region" description="Gly residues" evidence="8">
    <location>
        <begin position="275"/>
        <end position="297"/>
    </location>
</feature>
<keyword evidence="5" id="KW-0067">ATP-binding</keyword>
<dbReference type="PROSITE" id="PS51194">
    <property type="entry name" value="HELICASE_CTER"/>
    <property type="match status" value="1"/>
</dbReference>
<dbReference type="InParanoid" id="D8UEP9"/>
<comment type="similarity">
    <text evidence="1">Belongs to the helicase family. RecQ subfamily.</text>
</comment>
<feature type="compositionally biased region" description="Gly residues" evidence="8">
    <location>
        <begin position="978"/>
        <end position="995"/>
    </location>
</feature>
<evidence type="ECO:0000256" key="3">
    <source>
        <dbReference type="ARBA" id="ARBA00022801"/>
    </source>
</evidence>
<dbReference type="GO" id="GO:0003676">
    <property type="term" value="F:nucleic acid binding"/>
    <property type="evidence" value="ECO:0007669"/>
    <property type="project" value="InterPro"/>
</dbReference>
<dbReference type="Gene3D" id="3.40.50.300">
    <property type="entry name" value="P-loop containing nucleotide triphosphate hydrolases"/>
    <property type="match status" value="2"/>
</dbReference>
<dbReference type="Proteomes" id="UP000001058">
    <property type="component" value="Unassembled WGS sequence"/>
</dbReference>
<feature type="compositionally biased region" description="Gly residues" evidence="8">
    <location>
        <begin position="1012"/>
        <end position="1024"/>
    </location>
</feature>
<evidence type="ECO:0000256" key="6">
    <source>
        <dbReference type="ARBA" id="ARBA00034617"/>
    </source>
</evidence>
<feature type="region of interest" description="Disordered" evidence="8">
    <location>
        <begin position="454"/>
        <end position="478"/>
    </location>
</feature>
<dbReference type="GO" id="GO:0016787">
    <property type="term" value="F:hydrolase activity"/>
    <property type="evidence" value="ECO:0007669"/>
    <property type="project" value="UniProtKB-KW"/>
</dbReference>
<dbReference type="eggNOG" id="KOG0351">
    <property type="taxonomic scope" value="Eukaryota"/>
</dbReference>
<dbReference type="GO" id="GO:0005524">
    <property type="term" value="F:ATP binding"/>
    <property type="evidence" value="ECO:0007669"/>
    <property type="project" value="UniProtKB-KW"/>
</dbReference>
<feature type="compositionally biased region" description="Gly residues" evidence="8">
    <location>
        <begin position="254"/>
        <end position="268"/>
    </location>
</feature>
<feature type="region of interest" description="Disordered" evidence="8">
    <location>
        <begin position="180"/>
        <end position="329"/>
    </location>
</feature>
<dbReference type="InterPro" id="IPR011545">
    <property type="entry name" value="DEAD/DEAH_box_helicase_dom"/>
</dbReference>
<feature type="region of interest" description="Disordered" evidence="8">
    <location>
        <begin position="99"/>
        <end position="128"/>
    </location>
</feature>
<feature type="compositionally biased region" description="Acidic residues" evidence="8">
    <location>
        <begin position="1836"/>
        <end position="1852"/>
    </location>
</feature>
<protein>
    <recommendedName>
        <fullName evidence="7">DNA 3'-5' helicase</fullName>
        <ecNumber evidence="7">5.6.2.4</ecNumber>
    </recommendedName>
</protein>
<dbReference type="SUPFAM" id="SSF52540">
    <property type="entry name" value="P-loop containing nucleoside triphosphate hydrolases"/>
    <property type="match status" value="1"/>
</dbReference>
<feature type="region of interest" description="Disordered" evidence="8">
    <location>
        <begin position="23"/>
        <end position="62"/>
    </location>
</feature>
<dbReference type="EC" id="5.6.2.4" evidence="7"/>
<dbReference type="GO" id="GO:0043138">
    <property type="term" value="F:3'-5' DNA helicase activity"/>
    <property type="evidence" value="ECO:0007669"/>
    <property type="project" value="UniProtKB-EC"/>
</dbReference>
<dbReference type="PANTHER" id="PTHR13710">
    <property type="entry name" value="DNA HELICASE RECQ FAMILY MEMBER"/>
    <property type="match status" value="1"/>
</dbReference>
<keyword evidence="3" id="KW-0378">Hydrolase</keyword>
<dbReference type="GO" id="GO:0005634">
    <property type="term" value="C:nucleus"/>
    <property type="evidence" value="ECO:0007669"/>
    <property type="project" value="TreeGrafter"/>
</dbReference>
<organism evidence="12">
    <name type="scientific">Volvox carteri f. nagariensis</name>
    <dbReference type="NCBI Taxonomy" id="3068"/>
    <lineage>
        <taxon>Eukaryota</taxon>
        <taxon>Viridiplantae</taxon>
        <taxon>Chlorophyta</taxon>
        <taxon>core chlorophytes</taxon>
        <taxon>Chlorophyceae</taxon>
        <taxon>CS clade</taxon>
        <taxon>Chlamydomonadales</taxon>
        <taxon>Volvocaceae</taxon>
        <taxon>Volvox</taxon>
    </lineage>
</organism>
<feature type="compositionally biased region" description="Basic residues" evidence="8">
    <location>
        <begin position="1030"/>
        <end position="1040"/>
    </location>
</feature>
<dbReference type="GO" id="GO:0005737">
    <property type="term" value="C:cytoplasm"/>
    <property type="evidence" value="ECO:0007669"/>
    <property type="project" value="TreeGrafter"/>
</dbReference>
<feature type="region of interest" description="Disordered" evidence="8">
    <location>
        <begin position="520"/>
        <end position="552"/>
    </location>
</feature>
<dbReference type="Pfam" id="PF00271">
    <property type="entry name" value="Helicase_C"/>
    <property type="match status" value="1"/>
</dbReference>
<accession>D8UEP9</accession>
<evidence type="ECO:0000259" key="9">
    <source>
        <dbReference type="PROSITE" id="PS51192"/>
    </source>
</evidence>
<dbReference type="GO" id="GO:0005694">
    <property type="term" value="C:chromosome"/>
    <property type="evidence" value="ECO:0007669"/>
    <property type="project" value="TreeGrafter"/>
</dbReference>